<dbReference type="CDD" id="cd00067">
    <property type="entry name" value="GAL4"/>
    <property type="match status" value="1"/>
</dbReference>
<keyword evidence="5" id="KW-1185">Reference proteome</keyword>
<dbReference type="InterPro" id="IPR052783">
    <property type="entry name" value="Metabolic/Drug-Res_Regulator"/>
</dbReference>
<proteinExistence type="predicted"/>
<name>A0A2T3ZBK3_TRIA4</name>
<gene>
    <name evidence="4" type="ORF">M441DRAFT_165143</name>
</gene>
<dbReference type="PROSITE" id="PS50048">
    <property type="entry name" value="ZN2_CY6_FUNGAL_2"/>
    <property type="match status" value="1"/>
</dbReference>
<dbReference type="AlphaFoldDB" id="A0A2T3ZBK3"/>
<sequence length="367" mass="41684">MVSKITTGEQPQPPRDIAASRLHNMTSTPESTDFDTDRYLKCRDRRRKRVSKACERCRMKKIKCDGELPCQKCKNNGNVCTPGFRKRTIHVEYKQVPKSYVEFLETTHLALIGTVHKLYTMIQKNKPWDLGEPELNDQGELVIHDIAKKLGCIGPNDEIELPIKYELPTTISGMESLATHPKRLQYGDYDMEVDDKEPDSPTNDSTNESAPSLEPMQGVETELNSRRETLADRNHRMTKSRSPYSFDDPDNSHSESEGANSCVTSSPYLSPVTDYTNFSQAQLVTVPDDMTLFLQQYGSMLNTEEITWELGDLNNNTLKSDFSETPAIESLLVENKMMLPDYNDFFGIGITDIVHIEERSPIPIEMS</sequence>
<evidence type="ECO:0000313" key="4">
    <source>
        <dbReference type="EMBL" id="PTB42185.1"/>
    </source>
</evidence>
<dbReference type="PANTHER" id="PTHR47655">
    <property type="entry name" value="QUINIC ACID UTILIZATION ACTIVATOR"/>
    <property type="match status" value="1"/>
</dbReference>
<dbReference type="SUPFAM" id="SSF57701">
    <property type="entry name" value="Zn2/Cys6 DNA-binding domain"/>
    <property type="match status" value="1"/>
</dbReference>
<feature type="region of interest" description="Disordered" evidence="2">
    <location>
        <begin position="1"/>
        <end position="33"/>
    </location>
</feature>
<evidence type="ECO:0000256" key="1">
    <source>
        <dbReference type="ARBA" id="ARBA00023242"/>
    </source>
</evidence>
<dbReference type="EMBL" id="KZ679260">
    <property type="protein sequence ID" value="PTB42185.1"/>
    <property type="molecule type" value="Genomic_DNA"/>
</dbReference>
<dbReference type="GO" id="GO:0008270">
    <property type="term" value="F:zinc ion binding"/>
    <property type="evidence" value="ECO:0007669"/>
    <property type="project" value="InterPro"/>
</dbReference>
<keyword evidence="1" id="KW-0539">Nucleus</keyword>
<feature type="compositionally biased region" description="Basic and acidic residues" evidence="2">
    <location>
        <begin position="223"/>
        <end position="235"/>
    </location>
</feature>
<dbReference type="STRING" id="1042311.A0A2T3ZBK3"/>
<evidence type="ECO:0000313" key="5">
    <source>
        <dbReference type="Proteomes" id="UP000240493"/>
    </source>
</evidence>
<dbReference type="InterPro" id="IPR001138">
    <property type="entry name" value="Zn2Cys6_DnaBD"/>
</dbReference>
<dbReference type="GO" id="GO:0000981">
    <property type="term" value="F:DNA-binding transcription factor activity, RNA polymerase II-specific"/>
    <property type="evidence" value="ECO:0007669"/>
    <property type="project" value="InterPro"/>
</dbReference>
<dbReference type="Pfam" id="PF00172">
    <property type="entry name" value="Zn_clus"/>
    <property type="match status" value="1"/>
</dbReference>
<accession>A0A2T3ZBK3</accession>
<dbReference type="OrthoDB" id="4151048at2759"/>
<feature type="compositionally biased region" description="Polar residues" evidence="2">
    <location>
        <begin position="1"/>
        <end position="10"/>
    </location>
</feature>
<dbReference type="PANTHER" id="PTHR47655:SF3">
    <property type="entry name" value="ZN(II)2CYS6 TRANSCRIPTION FACTOR (EUROFUNG)"/>
    <property type="match status" value="1"/>
</dbReference>
<evidence type="ECO:0000259" key="3">
    <source>
        <dbReference type="PROSITE" id="PS50048"/>
    </source>
</evidence>
<dbReference type="SMART" id="SM00066">
    <property type="entry name" value="GAL4"/>
    <property type="match status" value="1"/>
</dbReference>
<dbReference type="Gene3D" id="4.10.240.10">
    <property type="entry name" value="Zn(2)-C6 fungal-type DNA-binding domain"/>
    <property type="match status" value="1"/>
</dbReference>
<protein>
    <recommendedName>
        <fullName evidence="3">Zn(2)-C6 fungal-type domain-containing protein</fullName>
    </recommendedName>
</protein>
<dbReference type="PROSITE" id="PS00463">
    <property type="entry name" value="ZN2_CY6_FUNGAL_1"/>
    <property type="match status" value="1"/>
</dbReference>
<organism evidence="4 5">
    <name type="scientific">Trichoderma asperellum (strain ATCC 204424 / CBS 433.97 / NBRC 101777)</name>
    <dbReference type="NCBI Taxonomy" id="1042311"/>
    <lineage>
        <taxon>Eukaryota</taxon>
        <taxon>Fungi</taxon>
        <taxon>Dikarya</taxon>
        <taxon>Ascomycota</taxon>
        <taxon>Pezizomycotina</taxon>
        <taxon>Sordariomycetes</taxon>
        <taxon>Hypocreomycetidae</taxon>
        <taxon>Hypocreales</taxon>
        <taxon>Hypocreaceae</taxon>
        <taxon>Trichoderma</taxon>
    </lineage>
</organism>
<reference evidence="4 5" key="1">
    <citation type="submission" date="2016-07" db="EMBL/GenBank/DDBJ databases">
        <title>Multiple horizontal gene transfer events from other fungi enriched the ability of initially mycotrophic Trichoderma (Ascomycota) to feed on dead plant biomass.</title>
        <authorList>
            <consortium name="DOE Joint Genome Institute"/>
            <person name="Aerts A."/>
            <person name="Atanasova L."/>
            <person name="Chenthamara K."/>
            <person name="Zhang J."/>
            <person name="Grujic M."/>
            <person name="Henrissat B."/>
            <person name="Kuo A."/>
            <person name="Salamov A."/>
            <person name="Lipzen A."/>
            <person name="Labutti K."/>
            <person name="Barry K."/>
            <person name="Miao Y."/>
            <person name="Rahimi M.J."/>
            <person name="Shen Q."/>
            <person name="Grigoriev I.V."/>
            <person name="Kubicek C.P."/>
            <person name="Druzhinina I.S."/>
        </authorList>
    </citation>
    <scope>NUCLEOTIDE SEQUENCE [LARGE SCALE GENOMIC DNA]</scope>
    <source>
        <strain evidence="4 5">CBS 433.97</strain>
    </source>
</reference>
<dbReference type="InterPro" id="IPR036864">
    <property type="entry name" value="Zn2-C6_fun-type_DNA-bd_sf"/>
</dbReference>
<evidence type="ECO:0000256" key="2">
    <source>
        <dbReference type="SAM" id="MobiDB-lite"/>
    </source>
</evidence>
<feature type="domain" description="Zn(2)-C6 fungal-type" evidence="3">
    <location>
        <begin position="53"/>
        <end position="81"/>
    </location>
</feature>
<feature type="compositionally biased region" description="Polar residues" evidence="2">
    <location>
        <begin position="200"/>
        <end position="210"/>
    </location>
</feature>
<feature type="region of interest" description="Disordered" evidence="2">
    <location>
        <begin position="191"/>
        <end position="263"/>
    </location>
</feature>
<dbReference type="Proteomes" id="UP000240493">
    <property type="component" value="Unassembled WGS sequence"/>
</dbReference>